<proteinExistence type="predicted"/>
<dbReference type="Proteomes" id="UP000823775">
    <property type="component" value="Unassembled WGS sequence"/>
</dbReference>
<reference evidence="2 3" key="1">
    <citation type="journal article" date="2021" name="BMC Genomics">
        <title>Datura genome reveals duplications of psychoactive alkaloid biosynthetic genes and high mutation rate following tissue culture.</title>
        <authorList>
            <person name="Rajewski A."/>
            <person name="Carter-House D."/>
            <person name="Stajich J."/>
            <person name="Litt A."/>
        </authorList>
    </citation>
    <scope>NUCLEOTIDE SEQUENCE [LARGE SCALE GENOMIC DNA]</scope>
    <source>
        <strain evidence="2">AR-01</strain>
    </source>
</reference>
<dbReference type="Pfam" id="PF02201">
    <property type="entry name" value="SWIB"/>
    <property type="match status" value="1"/>
</dbReference>
<dbReference type="SMART" id="SM00151">
    <property type="entry name" value="SWIB"/>
    <property type="match status" value="1"/>
</dbReference>
<evidence type="ECO:0000313" key="2">
    <source>
        <dbReference type="EMBL" id="MCE5166287.1"/>
    </source>
</evidence>
<keyword evidence="3" id="KW-1185">Reference proteome</keyword>
<organism evidence="2 3">
    <name type="scientific">Datura stramonium</name>
    <name type="common">Jimsonweed</name>
    <name type="synonym">Common thornapple</name>
    <dbReference type="NCBI Taxonomy" id="4076"/>
    <lineage>
        <taxon>Eukaryota</taxon>
        <taxon>Viridiplantae</taxon>
        <taxon>Streptophyta</taxon>
        <taxon>Embryophyta</taxon>
        <taxon>Tracheophyta</taxon>
        <taxon>Spermatophyta</taxon>
        <taxon>Magnoliopsida</taxon>
        <taxon>eudicotyledons</taxon>
        <taxon>Gunneridae</taxon>
        <taxon>Pentapetalae</taxon>
        <taxon>asterids</taxon>
        <taxon>lamiids</taxon>
        <taxon>Solanales</taxon>
        <taxon>Solanaceae</taxon>
        <taxon>Solanoideae</taxon>
        <taxon>Datureae</taxon>
        <taxon>Datura</taxon>
    </lineage>
</organism>
<dbReference type="SUPFAM" id="SSF47592">
    <property type="entry name" value="SWIB/MDM2 domain"/>
    <property type="match status" value="1"/>
</dbReference>
<dbReference type="CDD" id="cd10567">
    <property type="entry name" value="SWIB-MDM2_like"/>
    <property type="match status" value="1"/>
</dbReference>
<dbReference type="EMBL" id="JACEIK010021010">
    <property type="protein sequence ID" value="MCE5166287.1"/>
    <property type="molecule type" value="Genomic_DNA"/>
</dbReference>
<dbReference type="Gene3D" id="1.10.245.10">
    <property type="entry name" value="SWIB/MDM2 domain"/>
    <property type="match status" value="1"/>
</dbReference>
<accession>A0ABS8Y5I8</accession>
<dbReference type="InterPro" id="IPR019835">
    <property type="entry name" value="SWIB_domain"/>
</dbReference>
<evidence type="ECO:0000259" key="1">
    <source>
        <dbReference type="SMART" id="SM00151"/>
    </source>
</evidence>
<name>A0ABS8Y5I8_DATST</name>
<evidence type="ECO:0000313" key="3">
    <source>
        <dbReference type="Proteomes" id="UP000823775"/>
    </source>
</evidence>
<dbReference type="PANTHER" id="PTHR13844">
    <property type="entry name" value="SWI/SNF-RELATED MATRIX-ASSOCIATED ACTIN-DEPENDENT REGULATOR OF CHROMATIN SUBFAMILY D"/>
    <property type="match status" value="1"/>
</dbReference>
<dbReference type="InterPro" id="IPR036885">
    <property type="entry name" value="SWIB_MDM2_dom_sf"/>
</dbReference>
<gene>
    <name evidence="2" type="ORF">HAX54_016951</name>
</gene>
<comment type="caution">
    <text evidence="2">The sequence shown here is derived from an EMBL/GenBank/DDBJ whole genome shotgun (WGS) entry which is preliminary data.</text>
</comment>
<dbReference type="InterPro" id="IPR003121">
    <property type="entry name" value="SWIB_MDM2_domain"/>
</dbReference>
<feature type="domain" description="SWIB" evidence="1">
    <location>
        <begin position="11"/>
        <end position="77"/>
    </location>
</feature>
<sequence length="107" mass="12186">MNGEAKKKGGFNKPCALSPHLQKLIGRQEDLGLYQQNPQNKRKILCDEVLSGIFRVKTIDMFQMKKVLSSVKRRLPKQGREKDALVKFFGNGENALPRADVAIYNRK</sequence>
<protein>
    <recommendedName>
        <fullName evidence="1">SWIB domain-containing protein</fullName>
    </recommendedName>
</protein>